<dbReference type="AlphaFoldDB" id="A0A1Y1QFQ5"/>
<comment type="caution">
    <text evidence="1">The sequence shown here is derived from an EMBL/GenBank/DDBJ whole genome shotgun (WGS) entry which is preliminary data.</text>
</comment>
<evidence type="ECO:0000313" key="2">
    <source>
        <dbReference type="Proteomes" id="UP000192491"/>
    </source>
</evidence>
<sequence>MIATSPIMHRWQKMKANQLPDYRLDTPALMQAYGYKSRTTLIKHERDGKIPKRRKYPDGQLGTMWSEVKAWIDSADVEGAKNAQ</sequence>
<reference evidence="1 2" key="1">
    <citation type="submission" date="2017-01" db="EMBL/GenBank/DDBJ databases">
        <title>Novel large sulfur bacteria in the metagenomes of groundwater-fed chemosynthetic microbial mats in the Lake Huron basin.</title>
        <authorList>
            <person name="Sharrar A.M."/>
            <person name="Flood B.E."/>
            <person name="Bailey J.V."/>
            <person name="Jones D.S."/>
            <person name="Biddanda B."/>
            <person name="Ruberg S.A."/>
            <person name="Marcus D.N."/>
            <person name="Dick G.J."/>
        </authorList>
    </citation>
    <scope>NUCLEOTIDE SEQUENCE [LARGE SCALE GENOMIC DNA]</scope>
    <source>
        <strain evidence="1">A8</strain>
    </source>
</reference>
<name>A0A1Y1QFQ5_9GAMM</name>
<accession>A0A1Y1QFQ5</accession>
<gene>
    <name evidence="1" type="ORF">BWK73_35895</name>
</gene>
<protein>
    <submittedName>
        <fullName evidence="1">Uncharacterized protein</fullName>
    </submittedName>
</protein>
<organism evidence="1 2">
    <name type="scientific">Thiothrix lacustris</name>
    <dbReference type="NCBI Taxonomy" id="525917"/>
    <lineage>
        <taxon>Bacteria</taxon>
        <taxon>Pseudomonadati</taxon>
        <taxon>Pseudomonadota</taxon>
        <taxon>Gammaproteobacteria</taxon>
        <taxon>Thiotrichales</taxon>
        <taxon>Thiotrichaceae</taxon>
        <taxon>Thiothrix</taxon>
    </lineage>
</organism>
<dbReference type="Proteomes" id="UP000192491">
    <property type="component" value="Unassembled WGS sequence"/>
</dbReference>
<proteinExistence type="predicted"/>
<evidence type="ECO:0000313" key="1">
    <source>
        <dbReference type="EMBL" id="OQX04537.1"/>
    </source>
</evidence>
<dbReference type="EMBL" id="MTEJ01000332">
    <property type="protein sequence ID" value="OQX04537.1"/>
    <property type="molecule type" value="Genomic_DNA"/>
</dbReference>